<keyword evidence="1" id="KW-0966">Cell projection</keyword>
<name>A0ABU0HU37_9HYPH</name>
<evidence type="ECO:0000313" key="1">
    <source>
        <dbReference type="EMBL" id="MDQ0445834.1"/>
    </source>
</evidence>
<dbReference type="Proteomes" id="UP001231124">
    <property type="component" value="Unassembled WGS sequence"/>
</dbReference>
<organism evidence="1 2">
    <name type="scientific">Methylobacterium aerolatum</name>
    <dbReference type="NCBI Taxonomy" id="418708"/>
    <lineage>
        <taxon>Bacteria</taxon>
        <taxon>Pseudomonadati</taxon>
        <taxon>Pseudomonadota</taxon>
        <taxon>Alphaproteobacteria</taxon>
        <taxon>Hyphomicrobiales</taxon>
        <taxon>Methylobacteriaceae</taxon>
        <taxon>Methylobacterium</taxon>
    </lineage>
</organism>
<protein>
    <submittedName>
        <fullName evidence="1">Flagellar protein FlaF</fullName>
    </submittedName>
</protein>
<gene>
    <name evidence="1" type="ORF">QO012_000312</name>
</gene>
<keyword evidence="2" id="KW-1185">Reference proteome</keyword>
<keyword evidence="1" id="KW-0282">Flagellum</keyword>
<keyword evidence="1" id="KW-0969">Cilium</keyword>
<dbReference type="EMBL" id="JAUSVP010000001">
    <property type="protein sequence ID" value="MDQ0445834.1"/>
    <property type="molecule type" value="Genomic_DNA"/>
</dbReference>
<dbReference type="RefSeq" id="WP_238204871.1">
    <property type="nucleotide sequence ID" value="NZ_BPQE01000020.1"/>
</dbReference>
<reference evidence="1 2" key="1">
    <citation type="submission" date="2023-07" db="EMBL/GenBank/DDBJ databases">
        <title>Genomic Encyclopedia of Type Strains, Phase IV (KMG-IV): sequencing the most valuable type-strain genomes for metagenomic binning, comparative biology and taxonomic classification.</title>
        <authorList>
            <person name="Goeker M."/>
        </authorList>
    </citation>
    <scope>NUCLEOTIDE SEQUENCE [LARGE SCALE GENOMIC DNA]</scope>
    <source>
        <strain evidence="1 2">DSM 19013</strain>
    </source>
</reference>
<sequence length="120" mass="13022">MSYAASAYAKTSRSVMTPREAESAVLIKAAQRLQMLRDDWANRTGDLGPALNFNQKVWTILASAVVEEGNPLPADVKQGFTRLAAFVFRHMIETLAEPAPEKLDALISINNHVAAGLAGR</sequence>
<dbReference type="Pfam" id="PF07309">
    <property type="entry name" value="FlaF"/>
    <property type="match status" value="1"/>
</dbReference>
<accession>A0ABU0HU37</accession>
<comment type="caution">
    <text evidence="1">The sequence shown here is derived from an EMBL/GenBank/DDBJ whole genome shotgun (WGS) entry which is preliminary data.</text>
</comment>
<dbReference type="InterPro" id="IPR010845">
    <property type="entry name" value="FlaF"/>
</dbReference>
<evidence type="ECO:0000313" key="2">
    <source>
        <dbReference type="Proteomes" id="UP001231124"/>
    </source>
</evidence>
<dbReference type="NCBIfam" id="NF009435">
    <property type="entry name" value="PRK12794.1"/>
    <property type="match status" value="1"/>
</dbReference>
<proteinExistence type="predicted"/>